<dbReference type="Pfam" id="PF01784">
    <property type="entry name" value="DUF34_NIF3"/>
    <property type="match status" value="1"/>
</dbReference>
<dbReference type="PANTHER" id="PTHR13799:SF14">
    <property type="entry name" value="GTP CYCLOHYDROLASE 1 TYPE 2 HOMOLOG"/>
    <property type="match status" value="1"/>
</dbReference>
<dbReference type="EMBL" id="LAZR01000128">
    <property type="protein sequence ID" value="KKN88534.1"/>
    <property type="molecule type" value="Genomic_DNA"/>
</dbReference>
<dbReference type="FunFam" id="3.40.1390.30:FF:000002">
    <property type="entry name" value="Nif3-like dinuclear metal center protein"/>
    <property type="match status" value="1"/>
</dbReference>
<dbReference type="AlphaFoldDB" id="A0A0F9UA70"/>
<dbReference type="SUPFAM" id="SSF102705">
    <property type="entry name" value="NIF3 (NGG1p interacting factor 3)-like"/>
    <property type="match status" value="1"/>
</dbReference>
<evidence type="ECO:0000256" key="2">
    <source>
        <dbReference type="ARBA" id="ARBA00022723"/>
    </source>
</evidence>
<accession>A0A0F9UA70</accession>
<evidence type="ECO:0008006" key="4">
    <source>
        <dbReference type="Google" id="ProtNLM"/>
    </source>
</evidence>
<dbReference type="GO" id="GO:0046872">
    <property type="term" value="F:metal ion binding"/>
    <property type="evidence" value="ECO:0007669"/>
    <property type="project" value="UniProtKB-KW"/>
</dbReference>
<dbReference type="Gene3D" id="3.40.1390.30">
    <property type="entry name" value="NIF3 (NGG1p interacting factor 3)-like"/>
    <property type="match status" value="2"/>
</dbReference>
<evidence type="ECO:0000313" key="3">
    <source>
        <dbReference type="EMBL" id="KKN88534.1"/>
    </source>
</evidence>
<organism evidence="3">
    <name type="scientific">marine sediment metagenome</name>
    <dbReference type="NCBI Taxonomy" id="412755"/>
    <lineage>
        <taxon>unclassified sequences</taxon>
        <taxon>metagenomes</taxon>
        <taxon>ecological metagenomes</taxon>
    </lineage>
</organism>
<sequence length="252" mass="27356">MVERNTLVEYCNKLLAADAFQDYCPNGLQVEGSDQVQRIVTGVTASQAMVDAAVQAKADLLLVHHGYFWKGESAAVVGIKQRRLRALLVNDVNLLAYHLPLDVHAELGNNVQLANLMGWRITGPLEVGNPRSVGLEGELAEPQSGEQLAKSLATALRREPLFIAGHQRPVKRIAWCTGAAQGYIDKAIALGVDAFITGEVSEPTVHAARENGIHFYAAGHHATERYGVQALGEHLAQVFGVQHEFIDIDNPV</sequence>
<dbReference type="NCBIfam" id="TIGR00486">
    <property type="entry name" value="YbgI_SA1388"/>
    <property type="match status" value="1"/>
</dbReference>
<dbReference type="PANTHER" id="PTHR13799">
    <property type="entry name" value="NGG1 INTERACTING FACTOR 3"/>
    <property type="match status" value="1"/>
</dbReference>
<reference evidence="3" key="1">
    <citation type="journal article" date="2015" name="Nature">
        <title>Complex archaea that bridge the gap between prokaryotes and eukaryotes.</title>
        <authorList>
            <person name="Spang A."/>
            <person name="Saw J.H."/>
            <person name="Jorgensen S.L."/>
            <person name="Zaremba-Niedzwiedzka K."/>
            <person name="Martijn J."/>
            <person name="Lind A.E."/>
            <person name="van Eijk R."/>
            <person name="Schleper C."/>
            <person name="Guy L."/>
            <person name="Ettema T.J."/>
        </authorList>
    </citation>
    <scope>NUCLEOTIDE SEQUENCE</scope>
</reference>
<evidence type="ECO:0000256" key="1">
    <source>
        <dbReference type="ARBA" id="ARBA00006964"/>
    </source>
</evidence>
<proteinExistence type="inferred from homology"/>
<keyword evidence="2" id="KW-0479">Metal-binding</keyword>
<protein>
    <recommendedName>
        <fullName evidence="4">Nif3-like dinuclear metal center hexameric protein</fullName>
    </recommendedName>
</protein>
<comment type="similarity">
    <text evidence="1">Belongs to the GTP cyclohydrolase I type 2/NIF3 family.</text>
</comment>
<comment type="caution">
    <text evidence="3">The sequence shown here is derived from an EMBL/GenBank/DDBJ whole genome shotgun (WGS) entry which is preliminary data.</text>
</comment>
<dbReference type="InterPro" id="IPR002678">
    <property type="entry name" value="DUF34/NIF3"/>
</dbReference>
<dbReference type="InterPro" id="IPR036069">
    <property type="entry name" value="DUF34/NIF3_sf"/>
</dbReference>
<name>A0A0F9UA70_9ZZZZ</name>
<gene>
    <name evidence="3" type="ORF">LCGC14_0248310</name>
</gene>
<dbReference type="GO" id="GO:0005737">
    <property type="term" value="C:cytoplasm"/>
    <property type="evidence" value="ECO:0007669"/>
    <property type="project" value="TreeGrafter"/>
</dbReference>